<reference evidence="1 2" key="1">
    <citation type="journal article" date="2022" name="New Phytol.">
        <title>Ecological generalism drives hyperdiversity of secondary metabolite gene clusters in xylarialean endophytes.</title>
        <authorList>
            <person name="Franco M.E.E."/>
            <person name="Wisecaver J.H."/>
            <person name="Arnold A.E."/>
            <person name="Ju Y.M."/>
            <person name="Slot J.C."/>
            <person name="Ahrendt S."/>
            <person name="Moore L.P."/>
            <person name="Eastman K.E."/>
            <person name="Scott K."/>
            <person name="Konkel Z."/>
            <person name="Mondo S.J."/>
            <person name="Kuo A."/>
            <person name="Hayes R.D."/>
            <person name="Haridas S."/>
            <person name="Andreopoulos B."/>
            <person name="Riley R."/>
            <person name="LaButti K."/>
            <person name="Pangilinan J."/>
            <person name="Lipzen A."/>
            <person name="Amirebrahimi M."/>
            <person name="Yan J."/>
            <person name="Adam C."/>
            <person name="Keymanesh K."/>
            <person name="Ng V."/>
            <person name="Louie K."/>
            <person name="Northen T."/>
            <person name="Drula E."/>
            <person name="Henrissat B."/>
            <person name="Hsieh H.M."/>
            <person name="Youens-Clark K."/>
            <person name="Lutzoni F."/>
            <person name="Miadlikowska J."/>
            <person name="Eastwood D.C."/>
            <person name="Hamelin R.C."/>
            <person name="Grigoriev I.V."/>
            <person name="U'Ren J.M."/>
        </authorList>
    </citation>
    <scope>NUCLEOTIDE SEQUENCE [LARGE SCALE GENOMIC DNA]</scope>
    <source>
        <strain evidence="1 2">ER1909</strain>
    </source>
</reference>
<keyword evidence="2" id="KW-1185">Reference proteome</keyword>
<evidence type="ECO:0000313" key="1">
    <source>
        <dbReference type="EMBL" id="KAI6082059.1"/>
    </source>
</evidence>
<protein>
    <submittedName>
        <fullName evidence="1">Heme peroxidase</fullName>
    </submittedName>
</protein>
<keyword evidence="1" id="KW-0575">Peroxidase</keyword>
<dbReference type="Proteomes" id="UP001497680">
    <property type="component" value="Unassembled WGS sequence"/>
</dbReference>
<name>A0ACC0CNQ8_9PEZI</name>
<proteinExistence type="predicted"/>
<gene>
    <name evidence="1" type="ORF">F4821DRAFT_272764</name>
</gene>
<keyword evidence="1" id="KW-0560">Oxidoreductase</keyword>
<organism evidence="1 2">
    <name type="scientific">Hypoxylon rubiginosum</name>
    <dbReference type="NCBI Taxonomy" id="110542"/>
    <lineage>
        <taxon>Eukaryota</taxon>
        <taxon>Fungi</taxon>
        <taxon>Dikarya</taxon>
        <taxon>Ascomycota</taxon>
        <taxon>Pezizomycotina</taxon>
        <taxon>Sordariomycetes</taxon>
        <taxon>Xylariomycetidae</taxon>
        <taxon>Xylariales</taxon>
        <taxon>Hypoxylaceae</taxon>
        <taxon>Hypoxylon</taxon>
    </lineage>
</organism>
<sequence>MRASSSLAVSLLGAASKPVAAMFYYPSPAVSELEHILTDNWGAYASNFSTAITPCDNYVTEVGEPAINSRRTTSAQWLRVAFHDFATADVAAGTGGVDASIGFETARDENSGTAFNDSFTFWQPFVNEFVPMADLLAIGTVMSVHLCGGKYIPYSPGRVDATVEGTFGVPEPSTSLEETLAQFEQTGFNQSDAIALTACGHTIGSVHAGGFPEVLEQDHITPNNTNGAVNLDSTRAVFDQAVVHEYIDWTGQKGGPLVTSFNESSRSDLRLYESDGNKTMMDLYASGDGFQDTCVGLLQRMLNTVPSGVELQPAISPALIKPINVTWDVTAEQQLVLSGKIRMLHTGEIPSDPVSVTFSNGYTESLVPEEGLGTSAFKLTDAQTNATTQYFAFSIPGSNLSGSTSFTVAAEGFEAQDFEIQDAAFILPSLSSVDVTAGTVSITLAARSDASDFDPSQLSIEVATPVLQPLTLTPKIVRTAVQLAEVESPVTGIGYWSGSAAIEPPTGAVSVTLLSSGKVIDTLLLDAGVAGW</sequence>
<accession>A0ACC0CNQ8</accession>
<dbReference type="EMBL" id="MU394380">
    <property type="protein sequence ID" value="KAI6082059.1"/>
    <property type="molecule type" value="Genomic_DNA"/>
</dbReference>
<comment type="caution">
    <text evidence="1">The sequence shown here is derived from an EMBL/GenBank/DDBJ whole genome shotgun (WGS) entry which is preliminary data.</text>
</comment>
<evidence type="ECO:0000313" key="2">
    <source>
        <dbReference type="Proteomes" id="UP001497680"/>
    </source>
</evidence>